<evidence type="ECO:0000313" key="4">
    <source>
        <dbReference type="EMBL" id="SEF95738.1"/>
    </source>
</evidence>
<dbReference type="Proteomes" id="UP000236728">
    <property type="component" value="Unassembled WGS sequence"/>
</dbReference>
<evidence type="ECO:0000256" key="3">
    <source>
        <dbReference type="RuleBase" id="RU000363"/>
    </source>
</evidence>
<comment type="similarity">
    <text evidence="1 3">Belongs to the short-chain dehydrogenases/reductases (SDR) family.</text>
</comment>
<accession>A0A1H5W8P5</accession>
<dbReference type="GO" id="GO:0016616">
    <property type="term" value="F:oxidoreductase activity, acting on the CH-OH group of donors, NAD or NADP as acceptor"/>
    <property type="evidence" value="ECO:0007669"/>
    <property type="project" value="UniProtKB-ARBA"/>
</dbReference>
<dbReference type="PANTHER" id="PTHR42901">
    <property type="entry name" value="ALCOHOL DEHYDROGENASE"/>
    <property type="match status" value="1"/>
</dbReference>
<evidence type="ECO:0008006" key="6">
    <source>
        <dbReference type="Google" id="ProtNLM"/>
    </source>
</evidence>
<evidence type="ECO:0000256" key="1">
    <source>
        <dbReference type="ARBA" id="ARBA00006484"/>
    </source>
</evidence>
<protein>
    <recommendedName>
        <fullName evidence="6">NADP-dependent 3-hydroxy acid dehydrogenase YdfG</fullName>
    </recommendedName>
</protein>
<keyword evidence="5" id="KW-1185">Reference proteome</keyword>
<dbReference type="Pfam" id="PF00106">
    <property type="entry name" value="adh_short"/>
    <property type="match status" value="1"/>
</dbReference>
<keyword evidence="2" id="KW-0560">Oxidoreductase</keyword>
<dbReference type="AlphaFoldDB" id="A0A1H5W8P5"/>
<dbReference type="PRINTS" id="PR00080">
    <property type="entry name" value="SDRFAMILY"/>
</dbReference>
<dbReference type="InterPro" id="IPR002347">
    <property type="entry name" value="SDR_fam"/>
</dbReference>
<gene>
    <name evidence="4" type="ORF">SAMN05421819_1479</name>
</gene>
<proteinExistence type="inferred from homology"/>
<dbReference type="PRINTS" id="PR00081">
    <property type="entry name" value="GDHRDH"/>
</dbReference>
<dbReference type="PANTHER" id="PTHR42901:SF1">
    <property type="entry name" value="ALCOHOL DEHYDROGENASE"/>
    <property type="match status" value="1"/>
</dbReference>
<dbReference type="SUPFAM" id="SSF51735">
    <property type="entry name" value="NAD(P)-binding Rossmann-fold domains"/>
    <property type="match status" value="1"/>
</dbReference>
<reference evidence="4 5" key="1">
    <citation type="submission" date="2016-10" db="EMBL/GenBank/DDBJ databases">
        <authorList>
            <person name="de Groot N.N."/>
        </authorList>
    </citation>
    <scope>NUCLEOTIDE SEQUENCE [LARGE SCALE GENOMIC DNA]</scope>
    <source>
        <strain evidence="4 5">DSM 22489</strain>
    </source>
</reference>
<dbReference type="EMBL" id="FNVA01000002">
    <property type="protein sequence ID" value="SEF95738.1"/>
    <property type="molecule type" value="Genomic_DNA"/>
</dbReference>
<organism evidence="4 5">
    <name type="scientific">Bryocella elongata</name>
    <dbReference type="NCBI Taxonomy" id="863522"/>
    <lineage>
        <taxon>Bacteria</taxon>
        <taxon>Pseudomonadati</taxon>
        <taxon>Acidobacteriota</taxon>
        <taxon>Terriglobia</taxon>
        <taxon>Terriglobales</taxon>
        <taxon>Acidobacteriaceae</taxon>
        <taxon>Bryocella</taxon>
    </lineage>
</organism>
<sequence>MGISLRDKIVFVTGASSGIGAATALEFAKLGAKLLVCARRLDKLKELEPQLREAGAADVLCFELDVRDRDEVECTLKTLPAGWSDIEVLVNNAGLARGLKKLYEDDIENWEEMIDTNVKGLLYVTRTVVSGMIARSRGHVINLGSIAGHNAYANGAVYCATKAAERFITDGLRIDVNGTPIRVSTVDPGMVKTDFSRIRFRGDEERAGKTYENVDPLLPEDVADVIVFVATRPEHVVLQQIVMTPVAQANPFTLTRKS</sequence>
<evidence type="ECO:0000313" key="5">
    <source>
        <dbReference type="Proteomes" id="UP000236728"/>
    </source>
</evidence>
<dbReference type="Gene3D" id="3.40.50.720">
    <property type="entry name" value="NAD(P)-binding Rossmann-like Domain"/>
    <property type="match status" value="1"/>
</dbReference>
<evidence type="ECO:0000256" key="2">
    <source>
        <dbReference type="ARBA" id="ARBA00023002"/>
    </source>
</evidence>
<dbReference type="RefSeq" id="WP_235011439.1">
    <property type="nucleotide sequence ID" value="NZ_FNVA01000002.1"/>
</dbReference>
<dbReference type="FunFam" id="3.40.50.720:FF:000047">
    <property type="entry name" value="NADP-dependent L-serine/L-allo-threonine dehydrogenase"/>
    <property type="match status" value="1"/>
</dbReference>
<dbReference type="InterPro" id="IPR036291">
    <property type="entry name" value="NAD(P)-bd_dom_sf"/>
</dbReference>
<name>A0A1H5W8P5_9BACT</name>